<evidence type="ECO:0000259" key="1">
    <source>
        <dbReference type="Pfam" id="PF02854"/>
    </source>
</evidence>
<dbReference type="SUPFAM" id="SSF48371">
    <property type="entry name" value="ARM repeat"/>
    <property type="match status" value="1"/>
</dbReference>
<dbReference type="GO" id="GO:0016281">
    <property type="term" value="C:eukaryotic translation initiation factor 4F complex"/>
    <property type="evidence" value="ECO:0007669"/>
    <property type="project" value="TreeGrafter"/>
</dbReference>
<dbReference type="PANTHER" id="PTHR23253:SF78">
    <property type="entry name" value="EUKARYOTIC TRANSLATION INITIATION FACTOR 4G1, ISOFORM B-RELATED"/>
    <property type="match status" value="1"/>
</dbReference>
<organism evidence="2 3">
    <name type="scientific">Dreissena polymorpha</name>
    <name type="common">Zebra mussel</name>
    <name type="synonym">Mytilus polymorpha</name>
    <dbReference type="NCBI Taxonomy" id="45954"/>
    <lineage>
        <taxon>Eukaryota</taxon>
        <taxon>Metazoa</taxon>
        <taxon>Spiralia</taxon>
        <taxon>Lophotrochozoa</taxon>
        <taxon>Mollusca</taxon>
        <taxon>Bivalvia</taxon>
        <taxon>Autobranchia</taxon>
        <taxon>Heteroconchia</taxon>
        <taxon>Euheterodonta</taxon>
        <taxon>Imparidentia</taxon>
        <taxon>Neoheterodontei</taxon>
        <taxon>Myida</taxon>
        <taxon>Dreissenoidea</taxon>
        <taxon>Dreissenidae</taxon>
        <taxon>Dreissena</taxon>
    </lineage>
</organism>
<dbReference type="InterPro" id="IPR003890">
    <property type="entry name" value="MIF4G-like_typ-3"/>
</dbReference>
<dbReference type="Gene3D" id="1.25.40.180">
    <property type="match status" value="1"/>
</dbReference>
<proteinExistence type="predicted"/>
<accession>A0A9D4C6D5</accession>
<dbReference type="InterPro" id="IPR016024">
    <property type="entry name" value="ARM-type_fold"/>
</dbReference>
<dbReference type="AlphaFoldDB" id="A0A9D4C6D5"/>
<sequence>MLTESIMHDCLLQLFRSENLECFCMLLSIIGKELDNDRSRPRMNQFFELMAKIVNDKKKTAKVRFMLQDVIELRKASGYHGALTTTRHHNKGIITLLNYNTRIIIMTTTLVSM</sequence>
<evidence type="ECO:0000313" key="2">
    <source>
        <dbReference type="EMBL" id="KAH3718298.1"/>
    </source>
</evidence>
<protein>
    <recommendedName>
        <fullName evidence="1">MIF4G domain-containing protein</fullName>
    </recommendedName>
</protein>
<name>A0A9D4C6D5_DREPO</name>
<dbReference type="PANTHER" id="PTHR23253">
    <property type="entry name" value="EUKARYOTIC TRANSLATION INITIATION FACTOR 4 GAMMA"/>
    <property type="match status" value="1"/>
</dbReference>
<dbReference type="EMBL" id="JAIWYP010000013">
    <property type="protein sequence ID" value="KAH3718298.1"/>
    <property type="molecule type" value="Genomic_DNA"/>
</dbReference>
<dbReference type="GO" id="GO:0003729">
    <property type="term" value="F:mRNA binding"/>
    <property type="evidence" value="ECO:0007669"/>
    <property type="project" value="TreeGrafter"/>
</dbReference>
<reference evidence="2" key="2">
    <citation type="submission" date="2020-11" db="EMBL/GenBank/DDBJ databases">
        <authorList>
            <person name="McCartney M.A."/>
            <person name="Auch B."/>
            <person name="Kono T."/>
            <person name="Mallez S."/>
            <person name="Becker A."/>
            <person name="Gohl D.M."/>
            <person name="Silverstein K.A.T."/>
            <person name="Koren S."/>
            <person name="Bechman K.B."/>
            <person name="Herman A."/>
            <person name="Abrahante J.E."/>
            <person name="Garbe J."/>
        </authorList>
    </citation>
    <scope>NUCLEOTIDE SEQUENCE</scope>
    <source>
        <strain evidence="2">Duluth1</strain>
        <tissue evidence="2">Whole animal</tissue>
    </source>
</reference>
<evidence type="ECO:0000313" key="3">
    <source>
        <dbReference type="Proteomes" id="UP000828390"/>
    </source>
</evidence>
<dbReference type="GO" id="GO:0003743">
    <property type="term" value="F:translation initiation factor activity"/>
    <property type="evidence" value="ECO:0007669"/>
    <property type="project" value="TreeGrafter"/>
</dbReference>
<keyword evidence="3" id="KW-1185">Reference proteome</keyword>
<dbReference type="Proteomes" id="UP000828390">
    <property type="component" value="Unassembled WGS sequence"/>
</dbReference>
<feature type="domain" description="MIF4G" evidence="1">
    <location>
        <begin position="1"/>
        <end position="75"/>
    </location>
</feature>
<dbReference type="Pfam" id="PF02854">
    <property type="entry name" value="MIF4G"/>
    <property type="match status" value="1"/>
</dbReference>
<reference evidence="2" key="1">
    <citation type="journal article" date="2019" name="bioRxiv">
        <title>The Genome of the Zebra Mussel, Dreissena polymorpha: A Resource for Invasive Species Research.</title>
        <authorList>
            <person name="McCartney M.A."/>
            <person name="Auch B."/>
            <person name="Kono T."/>
            <person name="Mallez S."/>
            <person name="Zhang Y."/>
            <person name="Obille A."/>
            <person name="Becker A."/>
            <person name="Abrahante J.E."/>
            <person name="Garbe J."/>
            <person name="Badalamenti J.P."/>
            <person name="Herman A."/>
            <person name="Mangelson H."/>
            <person name="Liachko I."/>
            <person name="Sullivan S."/>
            <person name="Sone E.D."/>
            <person name="Koren S."/>
            <person name="Silverstein K.A.T."/>
            <person name="Beckman K.B."/>
            <person name="Gohl D.M."/>
        </authorList>
    </citation>
    <scope>NUCLEOTIDE SEQUENCE</scope>
    <source>
        <strain evidence="2">Duluth1</strain>
        <tissue evidence="2">Whole animal</tissue>
    </source>
</reference>
<comment type="caution">
    <text evidence="2">The sequence shown here is derived from an EMBL/GenBank/DDBJ whole genome shotgun (WGS) entry which is preliminary data.</text>
</comment>
<gene>
    <name evidence="2" type="ORF">DPMN_061101</name>
</gene>